<comment type="similarity">
    <text evidence="1">Belongs to the 4-hydroxybenzoyl-CoA thioesterase family.</text>
</comment>
<accession>A0ABM7Y102</accession>
<protein>
    <submittedName>
        <fullName evidence="3">Acyl-CoA thioesterase</fullName>
    </submittedName>
</protein>
<reference evidence="3 4" key="1">
    <citation type="journal article" date="2016" name="Microbes Environ.">
        <title>Phylogenetically diverse aerobic anoxygenic phototrophic bacteria isolated from epilithic biofilms in Tama river, Japan.</title>
        <authorList>
            <person name="Hirose S."/>
            <person name="Matsuura K."/>
            <person name="Haruta S."/>
        </authorList>
    </citation>
    <scope>NUCLEOTIDE SEQUENCE [LARGE SCALE GENOMIC DNA]</scope>
    <source>
        <strain evidence="3 4">S08</strain>
    </source>
</reference>
<keyword evidence="2" id="KW-0378">Hydrolase</keyword>
<proteinExistence type="inferred from homology"/>
<sequence length="149" mass="16548">MTGPEPNKANAPHRYPLRVYFEDTDAGGMAYHARYLHWAERARTESLRAIDLPHQFMMERHNALLVVRRVEVEYWRPARLDESVVVETSVLRVTGAQVVLGQVVCAADGGADRLAGLKVGLVCVGRDSLKPVPLPEPWRSVLKGLVVPG</sequence>
<dbReference type="PIRSF" id="PIRSF003230">
    <property type="entry name" value="YbgC"/>
    <property type="match status" value="1"/>
</dbReference>
<evidence type="ECO:0000256" key="2">
    <source>
        <dbReference type="ARBA" id="ARBA00022801"/>
    </source>
</evidence>
<dbReference type="InterPro" id="IPR029069">
    <property type="entry name" value="HotDog_dom_sf"/>
</dbReference>
<dbReference type="Proteomes" id="UP000831327">
    <property type="component" value="Chromosome"/>
</dbReference>
<dbReference type="Pfam" id="PF13279">
    <property type="entry name" value="4HBT_2"/>
    <property type="match status" value="1"/>
</dbReference>
<dbReference type="EMBL" id="AP025637">
    <property type="protein sequence ID" value="BDG71490.1"/>
    <property type="molecule type" value="Genomic_DNA"/>
</dbReference>
<dbReference type="InterPro" id="IPR050563">
    <property type="entry name" value="4-hydroxybenzoyl-CoA_TE"/>
</dbReference>
<dbReference type="NCBIfam" id="TIGR00051">
    <property type="entry name" value="YbgC/FadM family acyl-CoA thioesterase"/>
    <property type="match status" value="1"/>
</dbReference>
<dbReference type="InterPro" id="IPR006684">
    <property type="entry name" value="YbgC/YbaW"/>
</dbReference>
<dbReference type="PANTHER" id="PTHR31793:SF37">
    <property type="entry name" value="ACYL-COA THIOESTER HYDROLASE YBGC"/>
    <property type="match status" value="1"/>
</dbReference>
<organism evidence="3 4">
    <name type="scientific">Roseomonas fluvialis</name>
    <dbReference type="NCBI Taxonomy" id="1750527"/>
    <lineage>
        <taxon>Bacteria</taxon>
        <taxon>Pseudomonadati</taxon>
        <taxon>Pseudomonadota</taxon>
        <taxon>Alphaproteobacteria</taxon>
        <taxon>Acetobacterales</taxon>
        <taxon>Roseomonadaceae</taxon>
        <taxon>Roseomonas</taxon>
    </lineage>
</organism>
<evidence type="ECO:0000313" key="3">
    <source>
        <dbReference type="EMBL" id="BDG71490.1"/>
    </source>
</evidence>
<dbReference type="SUPFAM" id="SSF54637">
    <property type="entry name" value="Thioesterase/thiol ester dehydrase-isomerase"/>
    <property type="match status" value="1"/>
</dbReference>
<gene>
    <name evidence="3" type="ORF">Rmf_14190</name>
</gene>
<keyword evidence="4" id="KW-1185">Reference proteome</keyword>
<dbReference type="Gene3D" id="3.10.129.10">
    <property type="entry name" value="Hotdog Thioesterase"/>
    <property type="match status" value="1"/>
</dbReference>
<evidence type="ECO:0000256" key="1">
    <source>
        <dbReference type="ARBA" id="ARBA00005953"/>
    </source>
</evidence>
<dbReference type="CDD" id="cd00586">
    <property type="entry name" value="4HBT"/>
    <property type="match status" value="1"/>
</dbReference>
<name>A0ABM7Y102_9PROT</name>
<dbReference type="PANTHER" id="PTHR31793">
    <property type="entry name" value="4-HYDROXYBENZOYL-COA THIOESTERASE FAMILY MEMBER"/>
    <property type="match status" value="1"/>
</dbReference>
<evidence type="ECO:0000313" key="4">
    <source>
        <dbReference type="Proteomes" id="UP000831327"/>
    </source>
</evidence>